<proteinExistence type="predicted"/>
<dbReference type="EMBL" id="RCHU02000006">
    <property type="protein sequence ID" value="KAL3585472.1"/>
    <property type="molecule type" value="Genomic_DNA"/>
</dbReference>
<dbReference type="Proteomes" id="UP000309997">
    <property type="component" value="Unassembled WGS sequence"/>
</dbReference>
<organism evidence="1 2">
    <name type="scientific">Populus alba</name>
    <name type="common">White poplar</name>
    <dbReference type="NCBI Taxonomy" id="43335"/>
    <lineage>
        <taxon>Eukaryota</taxon>
        <taxon>Viridiplantae</taxon>
        <taxon>Streptophyta</taxon>
        <taxon>Embryophyta</taxon>
        <taxon>Tracheophyta</taxon>
        <taxon>Spermatophyta</taxon>
        <taxon>Magnoliopsida</taxon>
        <taxon>eudicotyledons</taxon>
        <taxon>Gunneridae</taxon>
        <taxon>Pentapetalae</taxon>
        <taxon>rosids</taxon>
        <taxon>fabids</taxon>
        <taxon>Malpighiales</taxon>
        <taxon>Salicaceae</taxon>
        <taxon>Saliceae</taxon>
        <taxon>Populus</taxon>
    </lineage>
</organism>
<comment type="caution">
    <text evidence="1">The sequence shown here is derived from an EMBL/GenBank/DDBJ whole genome shotgun (WGS) entry which is preliminary data.</text>
</comment>
<accession>A0ACC4C2N8</accession>
<sequence>MESKGAEPEFKKGLWKPEEDLILKTHVETHGEGNWSTLSKRSAGRLPGRTDNDVKNYWNTHLNKRCPSRKRKTIDSKPDQNDNHTKKQCRSKRIRSLSNSQPACNTSPIGSTEELEGKNHEKEERSAVISDAWIQQDAQGMNSCIESPMLLHNNANFFFEDEPFLTYWDSFDMFESLGCGGDYWWSLIAGRLPGRTDNDVKNYWNTHLNKRCPSRKRKTIDSKPDQNDNHTKKQCRSKRIRSLSNSQPACNTSPIGSTEELEGKNHEKEERSAVISDAWIQQDAQGMNSCIESPMLLHNNANFFFEDEPFLTYWDSFDMFESLGCGGDYW</sequence>
<evidence type="ECO:0000313" key="2">
    <source>
        <dbReference type="Proteomes" id="UP000309997"/>
    </source>
</evidence>
<protein>
    <submittedName>
        <fullName evidence="1">Uncharacterized protein</fullName>
    </submittedName>
</protein>
<reference evidence="1 2" key="1">
    <citation type="journal article" date="2024" name="Plant Biotechnol. J.">
        <title>Genome and CRISPR/Cas9 system of a widespread forest tree (Populus alba) in the world.</title>
        <authorList>
            <person name="Liu Y.J."/>
            <person name="Jiang P.F."/>
            <person name="Han X.M."/>
            <person name="Li X.Y."/>
            <person name="Wang H.M."/>
            <person name="Wang Y.J."/>
            <person name="Wang X.X."/>
            <person name="Zeng Q.Y."/>
        </authorList>
    </citation>
    <scope>NUCLEOTIDE SEQUENCE [LARGE SCALE GENOMIC DNA]</scope>
    <source>
        <strain evidence="2">cv. PAL-ZL1</strain>
    </source>
</reference>
<evidence type="ECO:0000313" key="1">
    <source>
        <dbReference type="EMBL" id="KAL3585472.1"/>
    </source>
</evidence>
<gene>
    <name evidence="1" type="ORF">D5086_012339</name>
</gene>
<keyword evidence="2" id="KW-1185">Reference proteome</keyword>
<name>A0ACC4C2N8_POPAL</name>